<feature type="domain" description="DUF6734" evidence="1">
    <location>
        <begin position="1"/>
        <end position="287"/>
    </location>
</feature>
<protein>
    <recommendedName>
        <fullName evidence="1">DUF6734 domain-containing protein</fullName>
    </recommendedName>
</protein>
<name>A0A2Z4LXM9_9FLAO</name>
<accession>A0A2Z4LXM9</accession>
<dbReference type="Proteomes" id="UP000248536">
    <property type="component" value="Chromosome"/>
</dbReference>
<dbReference type="RefSeq" id="WP_112379444.1">
    <property type="nucleotide sequence ID" value="NZ_CP030104.1"/>
</dbReference>
<organism evidence="2 3">
    <name type="scientific">Flagellimonas maritima</name>
    <dbReference type="NCBI Taxonomy" id="1383885"/>
    <lineage>
        <taxon>Bacteria</taxon>
        <taxon>Pseudomonadati</taxon>
        <taxon>Bacteroidota</taxon>
        <taxon>Flavobacteriia</taxon>
        <taxon>Flavobacteriales</taxon>
        <taxon>Flavobacteriaceae</taxon>
        <taxon>Flagellimonas</taxon>
    </lineage>
</organism>
<dbReference type="KEGG" id="spon:HME9304_03160"/>
<evidence type="ECO:0000259" key="1">
    <source>
        <dbReference type="Pfam" id="PF20508"/>
    </source>
</evidence>
<dbReference type="OrthoDB" id="771064at2"/>
<reference evidence="2 3" key="1">
    <citation type="submission" date="2018-06" db="EMBL/GenBank/DDBJ databases">
        <title>Spongiibacterium sp. HME9304 Genome sequencing and assembly.</title>
        <authorList>
            <person name="Kang H."/>
            <person name="Kim H."/>
            <person name="Joh K."/>
        </authorList>
    </citation>
    <scope>NUCLEOTIDE SEQUENCE [LARGE SCALE GENOMIC DNA]</scope>
    <source>
        <strain evidence="2 3">HME9304</strain>
    </source>
</reference>
<sequence length="294" mass="34502">MRFVQSFWSKPIFDVEHQNNWKFRYDGGFPNSFLFYCAWTYSCLSIRKYYPNLHLVTDDYGIYLFKDVLQLPYLSFSNALNDIKDYNEGAWALGKLYTYQLQKEPFCHIDGDVFLFGSVLDPILQAPVFCQSFNYDFGQYAEIHPYILEHFKNVPKEFTIQNEKNFKLINAGIIGGNDLKTIQLYTSKAFELIDNNTDKISDMHGSIFNLYYEQFLLSNIIAHKGIEVATLFNKPDGELDLAAFHGIPHQTQYVHLLSHLKLSTAYMEQIVVRLRLEYPEHYERLLKFSNEHSL</sequence>
<dbReference type="Pfam" id="PF20508">
    <property type="entry name" value="DUF6734"/>
    <property type="match status" value="1"/>
</dbReference>
<dbReference type="AlphaFoldDB" id="A0A2Z4LXM9"/>
<evidence type="ECO:0000313" key="2">
    <source>
        <dbReference type="EMBL" id="AWX46128.1"/>
    </source>
</evidence>
<gene>
    <name evidence="2" type="ORF">HME9304_03160</name>
</gene>
<evidence type="ECO:0000313" key="3">
    <source>
        <dbReference type="Proteomes" id="UP000248536"/>
    </source>
</evidence>
<keyword evidence="3" id="KW-1185">Reference proteome</keyword>
<proteinExistence type="predicted"/>
<dbReference type="InterPro" id="IPR046621">
    <property type="entry name" value="DUF6734"/>
</dbReference>
<dbReference type="EMBL" id="CP030104">
    <property type="protein sequence ID" value="AWX46128.1"/>
    <property type="molecule type" value="Genomic_DNA"/>
</dbReference>